<feature type="compositionally biased region" description="Low complexity" evidence="2">
    <location>
        <begin position="233"/>
        <end position="246"/>
    </location>
</feature>
<feature type="compositionally biased region" description="Low complexity" evidence="2">
    <location>
        <begin position="213"/>
        <end position="226"/>
    </location>
</feature>
<dbReference type="Proteomes" id="UP001437256">
    <property type="component" value="Unassembled WGS sequence"/>
</dbReference>
<feature type="region of interest" description="Disordered" evidence="2">
    <location>
        <begin position="1060"/>
        <end position="1084"/>
    </location>
</feature>
<feature type="region of interest" description="Disordered" evidence="2">
    <location>
        <begin position="213"/>
        <end position="285"/>
    </location>
</feature>
<keyword evidence="5" id="KW-1185">Reference proteome</keyword>
<feature type="region of interest" description="Disordered" evidence="2">
    <location>
        <begin position="419"/>
        <end position="486"/>
    </location>
</feature>
<feature type="domain" description="FHA" evidence="3">
    <location>
        <begin position="93"/>
        <end position="143"/>
    </location>
</feature>
<evidence type="ECO:0000313" key="4">
    <source>
        <dbReference type="EMBL" id="KAL0067525.1"/>
    </source>
</evidence>
<name>A0ABR3A1T8_9AGAR</name>
<sequence>MLDDIDIEYIGTKRACHTISSTPSRSESPGIRMTGSSRAVTGFILKVLNEAESSTITSLSDQTSKDSANKEYHRLITFHNPVGYPWTLRSPDIVVGRSPPGMALTTSTAMFRCPVVSRKHAKFAFYDGKLFLCDTESHHGTHIYRPGISSLTSTKLVPYNEVQVNDGDVELLLDDLTEGARLGVGSEDAYKELATKTPITPITPAPILVNVGSTSTSTNTSPKSGTGRYGVFSPSSSESEGSSSSCEHSDEMDISSDSSASDGSDGSDDDDEVEEIPAPKPVHAGASPASLAFKMLKSIGGGSFTSPSGSGSGSPITSTPTPASWWSIGNGAPLPPPEPTTKPPPQPPTPPSTQPRARTQTPFVFGSAAASQTHTPFTFGLGLGMGMGGMGLPRFFDANGPGGSASAASIPRDVDKNECVRLPPLNLGPVPGFGGGEEGQGGDENQNEGDHDDGLSSVFAVSGSAEASPSPSPHPRSPFVNPAASTSASVSPASSFSFYPAATSASPSIIALQRFKRMQKRMKLRELFSMSGFKGFGSPLGSKEKGKGRSRSKSPMSMSASEFASTPSSPTVPSSFPEEQEQQQTGTSSIQCAQLRDGDVDVDVGAGGSPDDGGAGILSVPVDYFADPIDCGLGLDLDLDLDPWRVDPFSVGGVEDQDQEVPKDKGKGKAMVIDVEENRGAEDVDDEVDDDDDDDEDEEDEDDDVEFIGMGHSQEEQDSLFTDSVFARGAQLLPNVTLATPAKSDSGASNLPSTSAPPSMTNKDDDATANFIKAQLAINDSVADRLDTIQAKRKGIDDEVNARDKKINDLIQGHRRDSDGIRASLHKIEEAFEKYQGGVKDIREDMEIGMEDMKGGLQEFRLELGGVGGRLGDVEDRVERFGAVRERVDRLLERMEGVEMRVVEGDEVACDEVRDVREQMGQMRRRVEGLEFDGEIWKTQTDEGKRLVEEMRGAFERGFPVSSVLSTDAYLYSSGMQAEHQHLSETRESLEREMRSVVDMRTRMEGLEEEWKAAIKSQMSTRLPLKRKRTDGSDEDYADDEDESTPCSKRFALDATIDQQTTPPLPVPVPTSATNGDVQMTTSPLPRRSRIGRRIARTATTLVVGAAVTWTALAFS</sequence>
<dbReference type="InterPro" id="IPR000253">
    <property type="entry name" value="FHA_dom"/>
</dbReference>
<dbReference type="Pfam" id="PF00498">
    <property type="entry name" value="FHA"/>
    <property type="match status" value="1"/>
</dbReference>
<feature type="compositionally biased region" description="Low complexity" evidence="2">
    <location>
        <begin position="460"/>
        <end position="469"/>
    </location>
</feature>
<feature type="compositionally biased region" description="Acidic residues" evidence="2">
    <location>
        <begin position="1033"/>
        <end position="1044"/>
    </location>
</feature>
<comment type="caution">
    <text evidence="4">The sequence shown here is derived from an EMBL/GenBank/DDBJ whole genome shotgun (WGS) entry which is preliminary data.</text>
</comment>
<dbReference type="SUPFAM" id="SSF49879">
    <property type="entry name" value="SMAD/FHA domain"/>
    <property type="match status" value="1"/>
</dbReference>
<evidence type="ECO:0000259" key="3">
    <source>
        <dbReference type="PROSITE" id="PS50006"/>
    </source>
</evidence>
<dbReference type="InterPro" id="IPR008984">
    <property type="entry name" value="SMAD_FHA_dom_sf"/>
</dbReference>
<protein>
    <recommendedName>
        <fullName evidence="3">FHA domain-containing protein</fullName>
    </recommendedName>
</protein>
<feature type="compositionally biased region" description="Acidic residues" evidence="2">
    <location>
        <begin position="265"/>
        <end position="275"/>
    </location>
</feature>
<reference evidence="4 5" key="1">
    <citation type="submission" date="2024-05" db="EMBL/GenBank/DDBJ databases">
        <title>A draft genome resource for the thread blight pathogen Marasmius tenuissimus strain MS-2.</title>
        <authorList>
            <person name="Yulfo-Soto G.E."/>
            <person name="Baruah I.K."/>
            <person name="Amoako-Attah I."/>
            <person name="Bukari Y."/>
            <person name="Meinhardt L.W."/>
            <person name="Bailey B.A."/>
            <person name="Cohen S.P."/>
        </authorList>
    </citation>
    <scope>NUCLEOTIDE SEQUENCE [LARGE SCALE GENOMIC DNA]</scope>
    <source>
        <strain evidence="4 5">MS-2</strain>
    </source>
</reference>
<feature type="compositionally biased region" description="Low complexity" evidence="2">
    <location>
        <begin position="304"/>
        <end position="322"/>
    </location>
</feature>
<feature type="compositionally biased region" description="Pro residues" evidence="2">
    <location>
        <begin position="333"/>
        <end position="353"/>
    </location>
</feature>
<gene>
    <name evidence="4" type="ORF">AAF712_005516</name>
</gene>
<dbReference type="Gene3D" id="2.60.200.20">
    <property type="match status" value="1"/>
</dbReference>
<feature type="compositionally biased region" description="Acidic residues" evidence="2">
    <location>
        <begin position="683"/>
        <end position="705"/>
    </location>
</feature>
<evidence type="ECO:0000256" key="2">
    <source>
        <dbReference type="SAM" id="MobiDB-lite"/>
    </source>
</evidence>
<feature type="compositionally biased region" description="Low complexity" evidence="2">
    <location>
        <begin position="255"/>
        <end position="264"/>
    </location>
</feature>
<feature type="compositionally biased region" description="Gly residues" evidence="2">
    <location>
        <begin position="605"/>
        <end position="616"/>
    </location>
</feature>
<dbReference type="EMBL" id="JBBXMP010000025">
    <property type="protein sequence ID" value="KAL0067525.1"/>
    <property type="molecule type" value="Genomic_DNA"/>
</dbReference>
<dbReference type="PROSITE" id="PS50006">
    <property type="entry name" value="FHA_DOMAIN"/>
    <property type="match status" value="1"/>
</dbReference>
<evidence type="ECO:0000313" key="5">
    <source>
        <dbReference type="Proteomes" id="UP001437256"/>
    </source>
</evidence>
<feature type="compositionally biased region" description="Low complexity" evidence="2">
    <location>
        <begin position="553"/>
        <end position="577"/>
    </location>
</feature>
<feature type="compositionally biased region" description="Polar residues" evidence="2">
    <location>
        <begin position="746"/>
        <end position="761"/>
    </location>
</feature>
<feature type="coiled-coil region" evidence="1">
    <location>
        <begin position="973"/>
        <end position="1010"/>
    </location>
</feature>
<proteinExistence type="predicted"/>
<feature type="region of interest" description="Disordered" evidence="2">
    <location>
        <begin position="740"/>
        <end position="764"/>
    </location>
</feature>
<feature type="compositionally biased region" description="Polar residues" evidence="2">
    <location>
        <begin position="1072"/>
        <end position="1082"/>
    </location>
</feature>
<feature type="region of interest" description="Disordered" evidence="2">
    <location>
        <begin position="650"/>
        <end position="705"/>
    </location>
</feature>
<feature type="region of interest" description="Disordered" evidence="2">
    <location>
        <begin position="1022"/>
        <end position="1046"/>
    </location>
</feature>
<feature type="region of interest" description="Disordered" evidence="2">
    <location>
        <begin position="538"/>
        <end position="618"/>
    </location>
</feature>
<keyword evidence="1" id="KW-0175">Coiled coil</keyword>
<accession>A0ABR3A1T8</accession>
<feature type="region of interest" description="Disordered" evidence="2">
    <location>
        <begin position="304"/>
        <end position="358"/>
    </location>
</feature>
<evidence type="ECO:0000256" key="1">
    <source>
        <dbReference type="SAM" id="Coils"/>
    </source>
</evidence>
<organism evidence="4 5">
    <name type="scientific">Marasmius tenuissimus</name>
    <dbReference type="NCBI Taxonomy" id="585030"/>
    <lineage>
        <taxon>Eukaryota</taxon>
        <taxon>Fungi</taxon>
        <taxon>Dikarya</taxon>
        <taxon>Basidiomycota</taxon>
        <taxon>Agaricomycotina</taxon>
        <taxon>Agaricomycetes</taxon>
        <taxon>Agaricomycetidae</taxon>
        <taxon>Agaricales</taxon>
        <taxon>Marasmiineae</taxon>
        <taxon>Marasmiaceae</taxon>
        <taxon>Marasmius</taxon>
    </lineage>
</organism>